<evidence type="ECO:0000313" key="16">
    <source>
        <dbReference type="EMBL" id="KAK4884804.1"/>
    </source>
</evidence>
<keyword evidence="5" id="KW-0547">Nucleotide-binding</keyword>
<dbReference type="GO" id="GO:0005759">
    <property type="term" value="C:mitochondrial matrix"/>
    <property type="evidence" value="ECO:0007669"/>
    <property type="project" value="UniProtKB-SubCell"/>
</dbReference>
<dbReference type="Gene3D" id="3.30.930.10">
    <property type="entry name" value="Bira Bifunctional Protein, Domain 2"/>
    <property type="match status" value="1"/>
</dbReference>
<dbReference type="GO" id="GO:0005524">
    <property type="term" value="F:ATP binding"/>
    <property type="evidence" value="ECO:0007669"/>
    <property type="project" value="UniProtKB-KW"/>
</dbReference>
<evidence type="ECO:0000256" key="3">
    <source>
        <dbReference type="ARBA" id="ARBA00012814"/>
    </source>
</evidence>
<feature type="domain" description="FDX-ACB" evidence="15">
    <location>
        <begin position="344"/>
        <end position="439"/>
    </location>
</feature>
<comment type="caution">
    <text evidence="16">The sequence shown here is derived from an EMBL/GenBank/DDBJ whole genome shotgun (WGS) entry which is preliminary data.</text>
</comment>
<dbReference type="EC" id="6.1.1.20" evidence="3"/>
<dbReference type="InterPro" id="IPR002319">
    <property type="entry name" value="Phenylalanyl-tRNA_Synthase"/>
</dbReference>
<evidence type="ECO:0000256" key="12">
    <source>
        <dbReference type="ARBA" id="ARBA00049255"/>
    </source>
</evidence>
<gene>
    <name evidence="16" type="ORF">RN001_001075</name>
</gene>
<proteinExistence type="inferred from homology"/>
<dbReference type="InterPro" id="IPR045864">
    <property type="entry name" value="aa-tRNA-synth_II/BPL/LPL"/>
</dbReference>
<dbReference type="SUPFAM" id="SSF55681">
    <property type="entry name" value="Class II aaRS and biotin synthetases"/>
    <property type="match status" value="1"/>
</dbReference>
<dbReference type="PANTHER" id="PTHR11538">
    <property type="entry name" value="PHENYLALANYL-TRNA SYNTHETASE"/>
    <property type="match status" value="1"/>
</dbReference>
<dbReference type="GO" id="GO:0000049">
    <property type="term" value="F:tRNA binding"/>
    <property type="evidence" value="ECO:0007669"/>
    <property type="project" value="InterPro"/>
</dbReference>
<evidence type="ECO:0000256" key="7">
    <source>
        <dbReference type="ARBA" id="ARBA00022917"/>
    </source>
</evidence>
<dbReference type="InterPro" id="IPR005121">
    <property type="entry name" value="Fdx_antiC-bd"/>
</dbReference>
<evidence type="ECO:0000256" key="10">
    <source>
        <dbReference type="ARBA" id="ARBA00023146"/>
    </source>
</evidence>
<feature type="domain" description="Aminoacyl-transfer RNA synthetases class-II family profile" evidence="14">
    <location>
        <begin position="101"/>
        <end position="358"/>
    </location>
</feature>
<keyword evidence="17" id="KW-1185">Reference proteome</keyword>
<comment type="subcellular location">
    <subcellularLocation>
        <location evidence="1">Mitochondrion matrix</location>
    </subcellularLocation>
</comment>
<comment type="catalytic activity">
    <reaction evidence="12">
        <text>tRNA(Phe) + L-phenylalanine + ATP = L-phenylalanyl-tRNA(Phe) + AMP + diphosphate + H(+)</text>
        <dbReference type="Rhea" id="RHEA:19413"/>
        <dbReference type="Rhea" id="RHEA-COMP:9668"/>
        <dbReference type="Rhea" id="RHEA-COMP:9699"/>
        <dbReference type="ChEBI" id="CHEBI:15378"/>
        <dbReference type="ChEBI" id="CHEBI:30616"/>
        <dbReference type="ChEBI" id="CHEBI:33019"/>
        <dbReference type="ChEBI" id="CHEBI:58095"/>
        <dbReference type="ChEBI" id="CHEBI:78442"/>
        <dbReference type="ChEBI" id="CHEBI:78531"/>
        <dbReference type="ChEBI" id="CHEBI:456215"/>
        <dbReference type="EC" id="6.1.1.20"/>
    </reaction>
</comment>
<evidence type="ECO:0000256" key="13">
    <source>
        <dbReference type="SAM" id="MobiDB-lite"/>
    </source>
</evidence>
<reference evidence="17" key="1">
    <citation type="submission" date="2023-01" db="EMBL/GenBank/DDBJ databases">
        <title>Key to firefly adult light organ development and bioluminescence: homeobox transcription factors regulate luciferase expression and transportation to peroxisome.</title>
        <authorList>
            <person name="Fu X."/>
        </authorList>
    </citation>
    <scope>NUCLEOTIDE SEQUENCE [LARGE SCALE GENOMIC DNA]</scope>
</reference>
<dbReference type="EMBL" id="JARPUR010000001">
    <property type="protein sequence ID" value="KAK4884804.1"/>
    <property type="molecule type" value="Genomic_DNA"/>
</dbReference>
<accession>A0AAN7SL00</accession>
<dbReference type="SUPFAM" id="SSF54991">
    <property type="entry name" value="Anticodon-binding domain of PheRS"/>
    <property type="match status" value="1"/>
</dbReference>
<sequence length="637" mass="72777">MLQSKLSISRIFCKLIKNKRWNSAFATKPSTSDTIAIHNRTFKRDDYTNITDKIISLSQKRLHIQPSHPLSLVRQRTINYFYKTFLNSRRNPSFSVYDNLSPIVTLEQNFNSLLIPENHPSRNKSDCYYINREHLLRAHTTAHQAELIRTGLDNFLIVGDVYRRDEIDSTHYPVFHQLDAVRLRSRDQLFPNDDALSLFVSDDTTCIPGGPMKQNCHTLEAFKLMEHELKTTLVGLAKELFGAEVKYHWVNTTFPFTQPSWELEVYYNNRWLEILGCGIMVQSILSNIGVNDRIGWAFGLGLERIAMCLYKIPDIRLFWSTDSGFLNQFKVQDLNQPKSYKIVSQYPQCIHDISFWLPDDSMNFSSNDFYDLVRNIGGDIVEQVSLTDQFVHPKSDEYNNAVIKLKRAECTSDVNTDINEPLSEAPPKKRQRFKPRKLLDSSSDEDVAASDLPRPPPIVSSKKKGLEIANTTPRNSSLTCSIPELIPWNPEINENDIRADHPILSVSATRVDNVLQHYEKNPETALLARNTINNSQFAVLTGNNQNRCMSVSSPSSSTTTITRNFPRTIIDTPTKNQGNLSHSKEFEEIVLEQLLLIKDQNNKLLAILTAKNTKSASGYRIPELSVNLPVQSKQELD</sequence>
<dbReference type="AlphaFoldDB" id="A0AAN7SL00"/>
<comment type="similarity">
    <text evidence="2">Belongs to the class-II aminoacyl-tRNA synthetase family.</text>
</comment>
<evidence type="ECO:0000256" key="8">
    <source>
        <dbReference type="ARBA" id="ARBA00022946"/>
    </source>
</evidence>
<keyword evidence="8" id="KW-0809">Transit peptide</keyword>
<dbReference type="PROSITE" id="PS50862">
    <property type="entry name" value="AA_TRNA_LIGASE_II"/>
    <property type="match status" value="1"/>
</dbReference>
<evidence type="ECO:0000256" key="5">
    <source>
        <dbReference type="ARBA" id="ARBA00022741"/>
    </source>
</evidence>
<evidence type="ECO:0000256" key="2">
    <source>
        <dbReference type="ARBA" id="ARBA00008226"/>
    </source>
</evidence>
<keyword evidence="7" id="KW-0648">Protein biosynthesis</keyword>
<keyword evidence="9" id="KW-0496">Mitochondrion</keyword>
<dbReference type="CDD" id="cd00496">
    <property type="entry name" value="PheRS_alpha_core"/>
    <property type="match status" value="1"/>
</dbReference>
<dbReference type="FunFam" id="3.30.930.10:FF:000041">
    <property type="entry name" value="Phenylalanyl-tRNA synthetase 2, mitochondrial"/>
    <property type="match status" value="1"/>
</dbReference>
<keyword evidence="6" id="KW-0067">ATP-binding</keyword>
<evidence type="ECO:0000313" key="17">
    <source>
        <dbReference type="Proteomes" id="UP001353858"/>
    </source>
</evidence>
<keyword evidence="10" id="KW-0030">Aminoacyl-tRNA synthetase</keyword>
<evidence type="ECO:0000256" key="9">
    <source>
        <dbReference type="ARBA" id="ARBA00023128"/>
    </source>
</evidence>
<dbReference type="SMART" id="SM00896">
    <property type="entry name" value="FDX-ACB"/>
    <property type="match status" value="1"/>
</dbReference>
<dbReference type="PROSITE" id="PS51447">
    <property type="entry name" value="FDX_ACB"/>
    <property type="match status" value="1"/>
</dbReference>
<keyword evidence="4" id="KW-0436">Ligase</keyword>
<evidence type="ECO:0000256" key="11">
    <source>
        <dbReference type="ARBA" id="ARBA00031194"/>
    </source>
</evidence>
<protein>
    <recommendedName>
        <fullName evidence="3">phenylalanine--tRNA ligase</fullName>
        <ecNumber evidence="3">6.1.1.20</ecNumber>
    </recommendedName>
    <alternativeName>
        <fullName evidence="11">Phenylalanyl-tRNA synthetase</fullName>
    </alternativeName>
</protein>
<evidence type="ECO:0000256" key="4">
    <source>
        <dbReference type="ARBA" id="ARBA00022598"/>
    </source>
</evidence>
<feature type="region of interest" description="Disordered" evidence="13">
    <location>
        <begin position="416"/>
        <end position="461"/>
    </location>
</feature>
<organism evidence="16 17">
    <name type="scientific">Aquatica leii</name>
    <dbReference type="NCBI Taxonomy" id="1421715"/>
    <lineage>
        <taxon>Eukaryota</taxon>
        <taxon>Metazoa</taxon>
        <taxon>Ecdysozoa</taxon>
        <taxon>Arthropoda</taxon>
        <taxon>Hexapoda</taxon>
        <taxon>Insecta</taxon>
        <taxon>Pterygota</taxon>
        <taxon>Neoptera</taxon>
        <taxon>Endopterygota</taxon>
        <taxon>Coleoptera</taxon>
        <taxon>Polyphaga</taxon>
        <taxon>Elateriformia</taxon>
        <taxon>Elateroidea</taxon>
        <taxon>Lampyridae</taxon>
        <taxon>Luciolinae</taxon>
        <taxon>Aquatica</taxon>
    </lineage>
</organism>
<name>A0AAN7SL00_9COLE</name>
<dbReference type="InterPro" id="IPR006195">
    <property type="entry name" value="aa-tRNA-synth_II"/>
</dbReference>
<dbReference type="GO" id="GO:0006432">
    <property type="term" value="P:phenylalanyl-tRNA aminoacylation"/>
    <property type="evidence" value="ECO:0007669"/>
    <property type="project" value="TreeGrafter"/>
</dbReference>
<evidence type="ECO:0000256" key="6">
    <source>
        <dbReference type="ARBA" id="ARBA00022840"/>
    </source>
</evidence>
<dbReference type="PANTHER" id="PTHR11538:SF41">
    <property type="entry name" value="PHENYLALANINE--TRNA LIGASE, MITOCHONDRIAL"/>
    <property type="match status" value="1"/>
</dbReference>
<dbReference type="GO" id="GO:0004826">
    <property type="term" value="F:phenylalanine-tRNA ligase activity"/>
    <property type="evidence" value="ECO:0007669"/>
    <property type="project" value="UniProtKB-EC"/>
</dbReference>
<evidence type="ECO:0000256" key="1">
    <source>
        <dbReference type="ARBA" id="ARBA00004305"/>
    </source>
</evidence>
<dbReference type="Proteomes" id="UP001353858">
    <property type="component" value="Unassembled WGS sequence"/>
</dbReference>
<dbReference type="InterPro" id="IPR036690">
    <property type="entry name" value="Fdx_antiC-bd_sf"/>
</dbReference>
<dbReference type="Gene3D" id="3.30.70.380">
    <property type="entry name" value="Ferrodoxin-fold anticodon-binding domain"/>
    <property type="match status" value="1"/>
</dbReference>
<evidence type="ECO:0000259" key="15">
    <source>
        <dbReference type="PROSITE" id="PS51447"/>
    </source>
</evidence>
<dbReference type="Pfam" id="PF01409">
    <property type="entry name" value="tRNA-synt_2d"/>
    <property type="match status" value="2"/>
</dbReference>
<evidence type="ECO:0000259" key="14">
    <source>
        <dbReference type="PROSITE" id="PS50862"/>
    </source>
</evidence>